<organism evidence="1 2">
    <name type="scientific">Sediminibacillus halophilus</name>
    <dbReference type="NCBI Taxonomy" id="482461"/>
    <lineage>
        <taxon>Bacteria</taxon>
        <taxon>Bacillati</taxon>
        <taxon>Bacillota</taxon>
        <taxon>Bacilli</taxon>
        <taxon>Bacillales</taxon>
        <taxon>Bacillaceae</taxon>
        <taxon>Sediminibacillus</taxon>
    </lineage>
</organism>
<accession>A0A1G9VEJ0</accession>
<dbReference type="SUPFAM" id="SSF82784">
    <property type="entry name" value="OsmC-like"/>
    <property type="match status" value="1"/>
</dbReference>
<dbReference type="Pfam" id="PF02566">
    <property type="entry name" value="OsmC"/>
    <property type="match status" value="1"/>
</dbReference>
<dbReference type="Gene3D" id="3.30.300.20">
    <property type="match status" value="1"/>
</dbReference>
<dbReference type="PANTHER" id="PTHR34352">
    <property type="entry name" value="PROTEIN YHFA"/>
    <property type="match status" value="1"/>
</dbReference>
<name>A0A1G9VEJ0_9BACI</name>
<dbReference type="RefSeq" id="WP_074600304.1">
    <property type="nucleotide sequence ID" value="NZ_FNHF01000004.1"/>
</dbReference>
<protein>
    <submittedName>
        <fullName evidence="1">Uncharacterized OsmC-related protein</fullName>
    </submittedName>
</protein>
<keyword evidence="2" id="KW-1185">Reference proteome</keyword>
<dbReference type="EMBL" id="FNHF01000004">
    <property type="protein sequence ID" value="SDM70275.1"/>
    <property type="molecule type" value="Genomic_DNA"/>
</dbReference>
<evidence type="ECO:0000313" key="1">
    <source>
        <dbReference type="EMBL" id="SDM70275.1"/>
    </source>
</evidence>
<gene>
    <name evidence="1" type="ORF">SAMN05216244_3242</name>
</gene>
<dbReference type="InterPro" id="IPR003718">
    <property type="entry name" value="OsmC/Ohr_fam"/>
</dbReference>
<dbReference type="Proteomes" id="UP000182347">
    <property type="component" value="Unassembled WGS sequence"/>
</dbReference>
<dbReference type="InterPro" id="IPR015946">
    <property type="entry name" value="KH_dom-like_a/b"/>
</dbReference>
<sequence length="130" mass="15094">MDFYMKEQGVRTSFDYGQLNISGNEDYGFRPYQLMVSSIAGCSASVFRKIVEKQRMELEDWKIVADVERNPEEANRIERIQLHYIVKGKGLSEEKLKKSLQTARKNCSMIRSVEDSITIEESLEYIELSV</sequence>
<dbReference type="PANTHER" id="PTHR34352:SF1">
    <property type="entry name" value="PROTEIN YHFA"/>
    <property type="match status" value="1"/>
</dbReference>
<dbReference type="STRING" id="482461.SAMN05216244_3242"/>
<dbReference type="OrthoDB" id="13625at2"/>
<reference evidence="2" key="1">
    <citation type="submission" date="2016-10" db="EMBL/GenBank/DDBJ databases">
        <authorList>
            <person name="Varghese N."/>
            <person name="Submissions S."/>
        </authorList>
    </citation>
    <scope>NUCLEOTIDE SEQUENCE [LARGE SCALE GENOMIC DNA]</scope>
    <source>
        <strain evidence="2">CGMCC 1.6199</strain>
    </source>
</reference>
<dbReference type="InterPro" id="IPR036102">
    <property type="entry name" value="OsmC/Ohrsf"/>
</dbReference>
<proteinExistence type="predicted"/>
<dbReference type="AlphaFoldDB" id="A0A1G9VEJ0"/>
<evidence type="ECO:0000313" key="2">
    <source>
        <dbReference type="Proteomes" id="UP000182347"/>
    </source>
</evidence>